<comment type="caution">
    <text evidence="1">The sequence shown here is derived from an EMBL/GenBank/DDBJ whole genome shotgun (WGS) entry which is preliminary data.</text>
</comment>
<protein>
    <submittedName>
        <fullName evidence="1">Uncharacterized protein</fullName>
    </submittedName>
</protein>
<evidence type="ECO:0000313" key="2">
    <source>
        <dbReference type="Proteomes" id="UP001462502"/>
    </source>
</evidence>
<dbReference type="Proteomes" id="UP001462502">
    <property type="component" value="Unassembled WGS sequence"/>
</dbReference>
<organism evidence="1 2">
    <name type="scientific">Chromobacterium phragmitis</name>
    <dbReference type="NCBI Taxonomy" id="2202141"/>
    <lineage>
        <taxon>Bacteria</taxon>
        <taxon>Pseudomonadati</taxon>
        <taxon>Pseudomonadota</taxon>
        <taxon>Betaproteobacteria</taxon>
        <taxon>Neisseriales</taxon>
        <taxon>Chromobacteriaceae</taxon>
        <taxon>Chromobacterium</taxon>
    </lineage>
</organism>
<name>A0ABV0J0M6_9NEIS</name>
<gene>
    <name evidence="1" type="ORF">ABI908_23475</name>
</gene>
<evidence type="ECO:0000313" key="1">
    <source>
        <dbReference type="EMBL" id="MEO9387058.1"/>
    </source>
</evidence>
<dbReference type="EMBL" id="JBDXMI010000006">
    <property type="protein sequence ID" value="MEO9387058.1"/>
    <property type="molecule type" value="Genomic_DNA"/>
</dbReference>
<keyword evidence="2" id="KW-1185">Reference proteome</keyword>
<reference evidence="1 2" key="1">
    <citation type="submission" date="2024-05" db="EMBL/GenBank/DDBJ databases">
        <authorList>
            <person name="De Oliveira J.P."/>
            <person name="Noriler S.A."/>
            <person name="De Oliveira A.G."/>
            <person name="Sipoli D.S."/>
        </authorList>
    </citation>
    <scope>NUCLEOTIDE SEQUENCE [LARGE SCALE GENOMIC DNA]</scope>
    <source>
        <strain evidence="1 2">LABIM192</strain>
    </source>
</reference>
<proteinExistence type="predicted"/>
<dbReference type="RefSeq" id="WP_347937935.1">
    <property type="nucleotide sequence ID" value="NZ_JBDXMI010000006.1"/>
</dbReference>
<accession>A0ABV0J0M6</accession>
<sequence>MRSLQIAIAAQSGEAAQKLIETLEKEYGEPPVKFDQAQLALNEQPDQEGLAFLKTIA</sequence>